<keyword evidence="3" id="KW-1185">Reference proteome</keyword>
<dbReference type="SUPFAM" id="SSF56281">
    <property type="entry name" value="Metallo-hydrolase/oxidoreductase"/>
    <property type="match status" value="1"/>
</dbReference>
<reference evidence="2" key="1">
    <citation type="submission" date="2023-10" db="EMBL/GenBank/DDBJ databases">
        <authorList>
            <person name="Noh H."/>
        </authorList>
    </citation>
    <scope>NUCLEOTIDE SEQUENCE</scope>
    <source>
        <strain evidence="2">DUCC4014</strain>
    </source>
</reference>
<feature type="domain" description="Metallo-beta-lactamase" evidence="1">
    <location>
        <begin position="32"/>
        <end position="215"/>
    </location>
</feature>
<dbReference type="Proteomes" id="UP000827549">
    <property type="component" value="Chromosome 5"/>
</dbReference>
<organism evidence="2 3">
    <name type="scientific">Vanrija pseudolonga</name>
    <dbReference type="NCBI Taxonomy" id="143232"/>
    <lineage>
        <taxon>Eukaryota</taxon>
        <taxon>Fungi</taxon>
        <taxon>Dikarya</taxon>
        <taxon>Basidiomycota</taxon>
        <taxon>Agaricomycotina</taxon>
        <taxon>Tremellomycetes</taxon>
        <taxon>Trichosporonales</taxon>
        <taxon>Trichosporonaceae</taxon>
        <taxon>Vanrija</taxon>
    </lineage>
</organism>
<dbReference type="PANTHER" id="PTHR42951:SF14">
    <property type="entry name" value="METALLO-BETA-LACTAMASE SUPERFAMILY PROTEIN"/>
    <property type="match status" value="1"/>
</dbReference>
<evidence type="ECO:0000313" key="2">
    <source>
        <dbReference type="EMBL" id="WOO83708.1"/>
    </source>
</evidence>
<dbReference type="SMART" id="SM00849">
    <property type="entry name" value="Lactamase_B"/>
    <property type="match status" value="1"/>
</dbReference>
<evidence type="ECO:0000259" key="1">
    <source>
        <dbReference type="SMART" id="SM00849"/>
    </source>
</evidence>
<dbReference type="GeneID" id="87810401"/>
<dbReference type="Gene3D" id="3.60.15.10">
    <property type="entry name" value="Ribonuclease Z/Hydroxyacylglutathione hydrolase-like"/>
    <property type="match status" value="1"/>
</dbReference>
<dbReference type="PANTHER" id="PTHR42951">
    <property type="entry name" value="METALLO-BETA-LACTAMASE DOMAIN-CONTAINING"/>
    <property type="match status" value="1"/>
</dbReference>
<protein>
    <recommendedName>
        <fullName evidence="1">Metallo-beta-lactamase domain-containing protein</fullName>
    </recommendedName>
</protein>
<dbReference type="InterPro" id="IPR050855">
    <property type="entry name" value="NDM-1-like"/>
</dbReference>
<dbReference type="AlphaFoldDB" id="A0AAF0YHI8"/>
<accession>A0AAF0YHI8</accession>
<gene>
    <name evidence="2" type="ORF">LOC62_05G007228</name>
</gene>
<dbReference type="InterPro" id="IPR036866">
    <property type="entry name" value="RibonucZ/Hydroxyglut_hydro"/>
</dbReference>
<name>A0AAF0YHI8_9TREE</name>
<dbReference type="RefSeq" id="XP_062629734.1">
    <property type="nucleotide sequence ID" value="XM_062773750.1"/>
</dbReference>
<dbReference type="InterPro" id="IPR001279">
    <property type="entry name" value="Metallo-B-lactamas"/>
</dbReference>
<evidence type="ECO:0000313" key="3">
    <source>
        <dbReference type="Proteomes" id="UP000827549"/>
    </source>
</evidence>
<dbReference type="Pfam" id="PF00753">
    <property type="entry name" value="Lactamase_B"/>
    <property type="match status" value="1"/>
</dbReference>
<dbReference type="CDD" id="cd07739">
    <property type="entry name" value="metallo-hydrolase-like_MBL-fold"/>
    <property type="match status" value="1"/>
</dbReference>
<sequence>MPLSYEVFITPPLAFATKAPPPPDGAQSEWNPLSTTLISGERDAVLVDPPFTIKETEAVAQWFAGKNKRLTHIFVTHGHGDHWFGAASLLKRFGGVVVASAGTIKEMEKSRVVKDAYWGAIFPGHIPADIAIEPLAAESFALEGETLAIVEAGHTDTDASTFLHVPSLDLLVAGDVVYDGPHQMLAEGAGDGLEQWLKAVDIAESYKPKLIVAGHKVAGHDDDAARILGETRAYLQTAVALRSSAADPAAWYKAMREKFPQRTNPHVAWFGALALYK</sequence>
<proteinExistence type="predicted"/>
<dbReference type="EMBL" id="CP086718">
    <property type="protein sequence ID" value="WOO83708.1"/>
    <property type="molecule type" value="Genomic_DNA"/>
</dbReference>